<sequence length="147" mass="16182">MPPKEVLCGSLPPDNSVEFSFLKIDGMNLDSVARFISIEFFRKFGRFALIESLTTFCTFGIKFELSEDSLVTDGPWTNEVIASGRTFLINAGAATIDVLGKLEESGSVNGLSASNDFLPFAFIWAWTAGLRSTRPNNIQPSRKLTIH</sequence>
<organism evidence="1 2">
    <name type="scientific">Glossina palpalis gambiensis</name>
    <dbReference type="NCBI Taxonomy" id="67801"/>
    <lineage>
        <taxon>Eukaryota</taxon>
        <taxon>Metazoa</taxon>
        <taxon>Ecdysozoa</taxon>
        <taxon>Arthropoda</taxon>
        <taxon>Hexapoda</taxon>
        <taxon>Insecta</taxon>
        <taxon>Pterygota</taxon>
        <taxon>Neoptera</taxon>
        <taxon>Endopterygota</taxon>
        <taxon>Diptera</taxon>
        <taxon>Brachycera</taxon>
        <taxon>Muscomorpha</taxon>
        <taxon>Hippoboscoidea</taxon>
        <taxon>Glossinidae</taxon>
        <taxon>Glossina</taxon>
    </lineage>
</organism>
<dbReference type="EnsemblMetazoa" id="GPPI017928-RA">
    <property type="protein sequence ID" value="GPPI017928-PA"/>
    <property type="gene ID" value="GPPI017928"/>
</dbReference>
<reference evidence="1" key="2">
    <citation type="submission" date="2020-05" db="UniProtKB">
        <authorList>
            <consortium name="EnsemblMetazoa"/>
        </authorList>
    </citation>
    <scope>IDENTIFICATION</scope>
    <source>
        <strain evidence="1">IAEA</strain>
    </source>
</reference>
<dbReference type="VEuPathDB" id="VectorBase:GPPI017928"/>
<proteinExistence type="predicted"/>
<dbReference type="Proteomes" id="UP000092460">
    <property type="component" value="Unassembled WGS sequence"/>
</dbReference>
<reference evidence="2" key="1">
    <citation type="submission" date="2015-01" db="EMBL/GenBank/DDBJ databases">
        <authorList>
            <person name="Aksoy S."/>
            <person name="Warren W."/>
            <person name="Wilson R.K."/>
        </authorList>
    </citation>
    <scope>NUCLEOTIDE SEQUENCE [LARGE SCALE GENOMIC DNA]</scope>
    <source>
        <strain evidence="2">IAEA</strain>
    </source>
</reference>
<dbReference type="EMBL" id="JXJN01008037">
    <property type="status" value="NOT_ANNOTATED_CDS"/>
    <property type="molecule type" value="Genomic_DNA"/>
</dbReference>
<name>A0A1B0B3U5_9MUSC</name>
<dbReference type="AlphaFoldDB" id="A0A1B0B3U5"/>
<accession>A0A1B0B3U5</accession>
<evidence type="ECO:0000313" key="2">
    <source>
        <dbReference type="Proteomes" id="UP000092460"/>
    </source>
</evidence>
<keyword evidence="2" id="KW-1185">Reference proteome</keyword>
<evidence type="ECO:0000313" key="1">
    <source>
        <dbReference type="EnsemblMetazoa" id="GPPI017928-PA"/>
    </source>
</evidence>
<protein>
    <submittedName>
        <fullName evidence="1">Uncharacterized protein</fullName>
    </submittedName>
</protein>